<dbReference type="RefSeq" id="XP_018027327.1">
    <property type="nucleotide sequence ID" value="XM_018171838.2"/>
</dbReference>
<gene>
    <name evidence="3" type="primary">LOC108682635</name>
</gene>
<keyword evidence="1" id="KW-0812">Transmembrane</keyword>
<dbReference type="AlphaFoldDB" id="A0A8B7PPV2"/>
<accession>A0A8B7PPV2</accession>
<evidence type="ECO:0000256" key="1">
    <source>
        <dbReference type="SAM" id="Phobius"/>
    </source>
</evidence>
<keyword evidence="1" id="KW-1133">Transmembrane helix</keyword>
<dbReference type="GeneID" id="108682635"/>
<keyword evidence="2" id="KW-1185">Reference proteome</keyword>
<sequence>MITLQKTFLYVSMASFVLFIMYFISLSQNSVPHQRLFTEQGALSYSSWPHFRSKSNNDQALYHNCWSMDVKLDVHDMLVHQLSKLPTSKVESCRDLDLLIKSVYSINSRSSTRLELPPIFAAQVKSWLGNSDKLLHKLHQQEVIHVSQHMTGEHVVYNPVRSHRPMPHTAESGQMLVDRLALETQVACDFCNVDTRTAFDGFARHETNSSVRVSNTFKMERWHLMVVTKSPHHHPTKMSRSLYTAFVSDAVLLAREIMATELNMSHPHLAWDTLPKAGASQMHPHIHVLAAPLRYYGFTELLREAGEVHYRSTGRNLFNSMLEVHWSLNLTASYGDATALAMLSGKGDLEVMVLSEEPGNDLYSLMYFVTKAYHDSFEQYCYSLVMSWHGDKKSNVGVMPAMARIMSRGDCSSPRADYSSFEIYQAVYRQHDPWEVINAVRLAIKQYS</sequence>
<evidence type="ECO:0000313" key="2">
    <source>
        <dbReference type="Proteomes" id="UP000694843"/>
    </source>
</evidence>
<dbReference type="SUPFAM" id="SSF54197">
    <property type="entry name" value="HIT-like"/>
    <property type="match status" value="1"/>
</dbReference>
<proteinExistence type="predicted"/>
<dbReference type="Proteomes" id="UP000694843">
    <property type="component" value="Unplaced"/>
</dbReference>
<feature type="transmembrane region" description="Helical" evidence="1">
    <location>
        <begin position="7"/>
        <end position="25"/>
    </location>
</feature>
<dbReference type="InterPro" id="IPR036265">
    <property type="entry name" value="HIT-like_sf"/>
</dbReference>
<dbReference type="OrthoDB" id="5945460at2759"/>
<dbReference type="KEGG" id="hazt:108682635"/>
<dbReference type="OMA" id="FFMWNCL"/>
<reference evidence="3" key="1">
    <citation type="submission" date="2025-08" db="UniProtKB">
        <authorList>
            <consortium name="RefSeq"/>
        </authorList>
    </citation>
    <scope>IDENTIFICATION</scope>
    <source>
        <tissue evidence="3">Whole organism</tissue>
    </source>
</reference>
<organism evidence="2 3">
    <name type="scientific">Hyalella azteca</name>
    <name type="common">Amphipod</name>
    <dbReference type="NCBI Taxonomy" id="294128"/>
    <lineage>
        <taxon>Eukaryota</taxon>
        <taxon>Metazoa</taxon>
        <taxon>Ecdysozoa</taxon>
        <taxon>Arthropoda</taxon>
        <taxon>Crustacea</taxon>
        <taxon>Multicrustacea</taxon>
        <taxon>Malacostraca</taxon>
        <taxon>Eumalacostraca</taxon>
        <taxon>Peracarida</taxon>
        <taxon>Amphipoda</taxon>
        <taxon>Senticaudata</taxon>
        <taxon>Talitrida</taxon>
        <taxon>Talitroidea</taxon>
        <taxon>Hyalellidae</taxon>
        <taxon>Hyalella</taxon>
    </lineage>
</organism>
<dbReference type="Gene3D" id="3.30.428.10">
    <property type="entry name" value="HIT-like"/>
    <property type="match status" value="1"/>
</dbReference>
<keyword evidence="1" id="KW-0472">Membrane</keyword>
<evidence type="ECO:0000313" key="3">
    <source>
        <dbReference type="RefSeq" id="XP_018027327.1"/>
    </source>
</evidence>
<name>A0A8B7PPV2_HYAAZ</name>
<protein>
    <submittedName>
        <fullName evidence="3">Uncharacterized protein LOC108682635</fullName>
    </submittedName>
</protein>